<name>A0ACC3Z8R1_COLTU</name>
<protein>
    <submittedName>
        <fullName evidence="1">Uncharacterized protein</fullName>
    </submittedName>
</protein>
<organism evidence="1 2">
    <name type="scientific">Colletotrichum truncatum</name>
    <name type="common">Anthracnose fungus</name>
    <name type="synonym">Colletotrichum capsici</name>
    <dbReference type="NCBI Taxonomy" id="5467"/>
    <lineage>
        <taxon>Eukaryota</taxon>
        <taxon>Fungi</taxon>
        <taxon>Dikarya</taxon>
        <taxon>Ascomycota</taxon>
        <taxon>Pezizomycotina</taxon>
        <taxon>Sordariomycetes</taxon>
        <taxon>Hypocreomycetidae</taxon>
        <taxon>Glomerellales</taxon>
        <taxon>Glomerellaceae</taxon>
        <taxon>Colletotrichum</taxon>
        <taxon>Colletotrichum truncatum species complex</taxon>
    </lineage>
</organism>
<dbReference type="EMBL" id="VUJX02000002">
    <property type="protein sequence ID" value="KAL0940465.1"/>
    <property type="molecule type" value="Genomic_DNA"/>
</dbReference>
<gene>
    <name evidence="1" type="ORF">CTRU02_203228</name>
</gene>
<reference evidence="1 2" key="1">
    <citation type="journal article" date="2020" name="Phytopathology">
        <title>Genome Sequence Resources of Colletotrichum truncatum, C. plurivorum, C. musicola, and C. sojae: Four Species Pathogenic to Soybean (Glycine max).</title>
        <authorList>
            <person name="Rogerio F."/>
            <person name="Boufleur T.R."/>
            <person name="Ciampi-Guillardi M."/>
            <person name="Sukno S.A."/>
            <person name="Thon M.R."/>
            <person name="Massola Junior N.S."/>
            <person name="Baroncelli R."/>
        </authorList>
    </citation>
    <scope>NUCLEOTIDE SEQUENCE [LARGE SCALE GENOMIC DNA]</scope>
    <source>
        <strain evidence="1 2">CMES1059</strain>
    </source>
</reference>
<evidence type="ECO:0000313" key="2">
    <source>
        <dbReference type="Proteomes" id="UP000805649"/>
    </source>
</evidence>
<dbReference type="Proteomes" id="UP000805649">
    <property type="component" value="Unassembled WGS sequence"/>
</dbReference>
<sequence>MDSDGDMESLFGSSVPSPESPPTAVPESTNLPASSFTEQPTTVSPQDVLLNPGTAATASSSTIFSLPTVQNHASPSATSNQPSSAAGSGASATSSRSRTTVPAPEGYKKCTKCKLNYPVATYEHMRALGQIDHYVQCTVCREKRRKSTAATKARKAEAEAREQAHRLEQQQQQLQQQYHQPPQLKVEAPDNAPLAFMGVHDGGGNVMLSIEHGSQDEEMVEEADHKGLAFSAMPVAALNTPGSIMGSERASSILTGSSMNVRNDGFLDMDVEYDMKYHENHNSAPKQSRGASLSIESQAHNVANDLASANYQALEQSLMPAPIMAPILAEVIADTASQHTSTNLQLTTTVAIKRPLSGDLIKARVEFERRRFDEARHKCLWMRFQDEATVTRAWKKREAAVILDLVVVPRPEPQPFLGQTYAQGSHRNIHGAYQSPMP</sequence>
<comment type="caution">
    <text evidence="1">The sequence shown here is derived from an EMBL/GenBank/DDBJ whole genome shotgun (WGS) entry which is preliminary data.</text>
</comment>
<proteinExistence type="predicted"/>
<evidence type="ECO:0000313" key="1">
    <source>
        <dbReference type="EMBL" id="KAL0940465.1"/>
    </source>
</evidence>
<keyword evidence="2" id="KW-1185">Reference proteome</keyword>
<accession>A0ACC3Z8R1</accession>